<dbReference type="AlphaFoldDB" id="H2C7N7"/>
<dbReference type="Proteomes" id="UP000003980">
    <property type="component" value="Unassembled WGS sequence"/>
</dbReference>
<evidence type="ECO:0000259" key="1">
    <source>
        <dbReference type="Pfam" id="PF18689"/>
    </source>
</evidence>
<dbReference type="InterPro" id="IPR040865">
    <property type="entry name" value="PriX"/>
</dbReference>
<accession>H2C7N7</accession>
<dbReference type="HOGENOM" id="CLU_118423_0_0_2"/>
<protein>
    <recommendedName>
        <fullName evidence="1">Primase X domain-containing protein</fullName>
    </recommendedName>
</protein>
<dbReference type="NCBIfam" id="NF033412">
    <property type="entry name" value="primase_PriX"/>
    <property type="match status" value="1"/>
</dbReference>
<feature type="domain" description="Primase X" evidence="1">
    <location>
        <begin position="61"/>
        <end position="154"/>
    </location>
</feature>
<gene>
    <name evidence="2" type="ORF">MetMK1DRAFT_00025860</name>
</gene>
<dbReference type="EMBL" id="JH597770">
    <property type="protein sequence ID" value="EHP68163.1"/>
    <property type="molecule type" value="Genomic_DNA"/>
</dbReference>
<name>H2C7N7_9CREN</name>
<proteinExistence type="predicted"/>
<dbReference type="Pfam" id="PF18689">
    <property type="entry name" value="PriX"/>
    <property type="match status" value="1"/>
</dbReference>
<dbReference type="STRING" id="671065.MetMK1DRAFT_00025860"/>
<reference evidence="2 3" key="1">
    <citation type="submission" date="2012-01" db="EMBL/GenBank/DDBJ databases">
        <title>Improved High-Quality Draft sequence of Metallosphaera yellowstonensis MK1.</title>
        <authorList>
            <consortium name="US DOE Joint Genome Institute"/>
            <person name="Lucas S."/>
            <person name="Han J."/>
            <person name="Cheng J.-F."/>
            <person name="Goodwin L."/>
            <person name="Pitluck S."/>
            <person name="Peters L."/>
            <person name="Teshima H."/>
            <person name="Detter J.C."/>
            <person name="Han C."/>
            <person name="Tapia R."/>
            <person name="Land M."/>
            <person name="Hauser L."/>
            <person name="Kyrpides N."/>
            <person name="Kozubal M."/>
            <person name="Macur R.E."/>
            <person name="Jay Z."/>
            <person name="Inskeep W."/>
            <person name="Woyke T."/>
        </authorList>
    </citation>
    <scope>NUCLEOTIDE SEQUENCE [LARGE SCALE GENOMIC DNA]</scope>
    <source>
        <strain evidence="2 3">MK1</strain>
    </source>
</reference>
<organism evidence="2 3">
    <name type="scientific">Metallosphaera yellowstonensis MK1</name>
    <dbReference type="NCBI Taxonomy" id="671065"/>
    <lineage>
        <taxon>Archaea</taxon>
        <taxon>Thermoproteota</taxon>
        <taxon>Thermoprotei</taxon>
        <taxon>Sulfolobales</taxon>
        <taxon>Sulfolobaceae</taxon>
        <taxon>Metallosphaera</taxon>
    </lineage>
</organism>
<sequence>MRGREVPSQNKKFEITLHYPDETPAGKVEYIDGISRVFNEKGEFLFEVEGIFPPRPRTSSMEWIDKVLEKGLKDGRKRFILYVASRYLLNVKGLTEEETVERLKEFYYKGGGRVYDTWLRSVVRGVKTKGLRPPSLRTLELKDKELYLEIKKVLEENS</sequence>
<evidence type="ECO:0000313" key="2">
    <source>
        <dbReference type="EMBL" id="EHP68163.1"/>
    </source>
</evidence>
<dbReference type="eggNOG" id="arCOG05924">
    <property type="taxonomic scope" value="Archaea"/>
</dbReference>
<keyword evidence="3" id="KW-1185">Reference proteome</keyword>
<evidence type="ECO:0000313" key="3">
    <source>
        <dbReference type="Proteomes" id="UP000003980"/>
    </source>
</evidence>